<sequence>MKPLVTLRACPPGPFRFKGSLFLKTEYGTIVGRKDGLGEPHRYEMTDRSDVYCLGSGEYFWGGVNGDVEARENLMVEPIDIEALDKISETANMVQAIMEAVGFASLYDNGAGMYARNVLRAIQSGKYESFEALLPPHVPRDGTVVRELDQDVSQETRDLIGDAFGTVALIQVEDPEATPVTFTLAEVDALLSAQRRKLEADL</sequence>
<evidence type="ECO:0000313" key="1">
    <source>
        <dbReference type="EMBL" id="AXQ68499.1"/>
    </source>
</evidence>
<evidence type="ECO:0000313" key="2">
    <source>
        <dbReference type="Proteomes" id="UP000258997"/>
    </source>
</evidence>
<gene>
    <name evidence="1" type="ORF">CcrBL10_gp295</name>
</gene>
<reference evidence="1 2" key="1">
    <citation type="submission" date="2018-07" db="EMBL/GenBank/DDBJ databases">
        <title>Giant CbK-like Caulobacter bacteriophages have genetically divergent genomes.</title>
        <authorList>
            <person name="Wilson K.M."/>
            <person name="Ely B."/>
        </authorList>
    </citation>
    <scope>NUCLEOTIDE SEQUENCE [LARGE SCALE GENOMIC DNA]</scope>
</reference>
<accession>A0A385ECR9</accession>
<proteinExistence type="predicted"/>
<name>A0A385ECR9_9CAUD</name>
<organism evidence="1 2">
    <name type="scientific">Caulobacter phage CcrBL10</name>
    <dbReference type="NCBI Taxonomy" id="2283269"/>
    <lineage>
        <taxon>Viruses</taxon>
        <taxon>Duplodnaviria</taxon>
        <taxon>Heunggongvirae</taxon>
        <taxon>Uroviricota</taxon>
        <taxon>Caudoviricetes</taxon>
        <taxon>Jeanschmidtviridae</taxon>
        <taxon>Poindextervirus</taxon>
        <taxon>Poindextervirus BL10</taxon>
    </lineage>
</organism>
<dbReference type="Proteomes" id="UP000258997">
    <property type="component" value="Segment"/>
</dbReference>
<dbReference type="EMBL" id="MH588544">
    <property type="protein sequence ID" value="AXQ68499.1"/>
    <property type="molecule type" value="Genomic_DNA"/>
</dbReference>
<protein>
    <submittedName>
        <fullName evidence="1">Uncharacterized protein</fullName>
    </submittedName>
</protein>
<keyword evidence="2" id="KW-1185">Reference proteome</keyword>